<dbReference type="InterPro" id="IPR036986">
    <property type="entry name" value="S4_RNA-bd_sf"/>
</dbReference>
<keyword evidence="3" id="KW-0694">RNA-binding</keyword>
<comment type="similarity">
    <text evidence="1 4">Belongs to the pseudouridine synthase RsuA family.</text>
</comment>
<dbReference type="GO" id="GO:0000455">
    <property type="term" value="P:enzyme-directed rRNA pseudouridine synthesis"/>
    <property type="evidence" value="ECO:0007669"/>
    <property type="project" value="UniProtKB-ARBA"/>
</dbReference>
<dbReference type="InterPro" id="IPR020103">
    <property type="entry name" value="PsdUridine_synth_cat_dom_sf"/>
</dbReference>
<evidence type="ECO:0000313" key="6">
    <source>
        <dbReference type="EMBL" id="MCD1654748.1"/>
    </source>
</evidence>
<proteinExistence type="inferred from homology"/>
<dbReference type="Pfam" id="PF00849">
    <property type="entry name" value="PseudoU_synth_2"/>
    <property type="match status" value="1"/>
</dbReference>
<protein>
    <recommendedName>
        <fullName evidence="4">Pseudouridine synthase</fullName>
        <ecNumber evidence="4">5.4.99.-</ecNumber>
    </recommendedName>
</protein>
<dbReference type="InterPro" id="IPR020094">
    <property type="entry name" value="TruA/RsuA/RluB/E/F_N"/>
</dbReference>
<evidence type="ECO:0000256" key="1">
    <source>
        <dbReference type="ARBA" id="ARBA00008348"/>
    </source>
</evidence>
<dbReference type="Gene3D" id="3.10.290.10">
    <property type="entry name" value="RNA-binding S4 domain"/>
    <property type="match status" value="1"/>
</dbReference>
<dbReference type="Gene3D" id="3.30.70.1560">
    <property type="entry name" value="Alpha-L RNA-binding motif"/>
    <property type="match status" value="1"/>
</dbReference>
<sequence>MKQKVTDLNSPDKEMRLQVFLAHAGAASRRGAERLILDGRVSVNGAVVSEMGVKVRLDDRICLDGNPLRLEETKRYVLLHKPSGHVCSLSDEKGRPVAADLLKEAYSERLYNIGRLDMFSSGALIFTNDGEFASIVGHPSAEIEKEYIVETSLPYRDDLVSSFIGGIRIDSVFYKCKEAERISSRRLRIVLVEGKNREIRRVLEHFDVRVKKLIRIRIGSVLLGDMPPGAFRNLTDAEVQNLANRANPASTGDYI</sequence>
<evidence type="ECO:0000256" key="2">
    <source>
        <dbReference type="ARBA" id="ARBA00023235"/>
    </source>
</evidence>
<dbReference type="FunFam" id="3.10.290.10:FF:000003">
    <property type="entry name" value="Pseudouridine synthase"/>
    <property type="match status" value="1"/>
</dbReference>
<evidence type="ECO:0000256" key="3">
    <source>
        <dbReference type="PROSITE-ProRule" id="PRU00182"/>
    </source>
</evidence>
<dbReference type="Pfam" id="PF01479">
    <property type="entry name" value="S4"/>
    <property type="match status" value="1"/>
</dbReference>
<dbReference type="NCBIfam" id="TIGR00093">
    <property type="entry name" value="pseudouridine synthase"/>
    <property type="match status" value="1"/>
</dbReference>
<dbReference type="PANTHER" id="PTHR47683:SF2">
    <property type="entry name" value="RNA-BINDING S4 DOMAIN-CONTAINING PROTEIN"/>
    <property type="match status" value="1"/>
</dbReference>
<comment type="caution">
    <text evidence="6">The sequence shown here is derived from an EMBL/GenBank/DDBJ whole genome shotgun (WGS) entry which is preliminary data.</text>
</comment>
<dbReference type="GO" id="GO:0120159">
    <property type="term" value="F:rRNA pseudouridine synthase activity"/>
    <property type="evidence" value="ECO:0007669"/>
    <property type="project" value="UniProtKB-ARBA"/>
</dbReference>
<dbReference type="InterPro" id="IPR006145">
    <property type="entry name" value="PsdUridine_synth_RsuA/RluA"/>
</dbReference>
<dbReference type="InterPro" id="IPR000748">
    <property type="entry name" value="PsdUridine_synth_RsuA/RluB/E/F"/>
</dbReference>
<dbReference type="EMBL" id="JAINWA010000003">
    <property type="protein sequence ID" value="MCD1654748.1"/>
    <property type="molecule type" value="Genomic_DNA"/>
</dbReference>
<dbReference type="SUPFAM" id="SSF55120">
    <property type="entry name" value="Pseudouridine synthase"/>
    <property type="match status" value="1"/>
</dbReference>
<dbReference type="AlphaFoldDB" id="A0AAE3JIV9"/>
<dbReference type="SUPFAM" id="SSF55174">
    <property type="entry name" value="Alpha-L RNA-binding motif"/>
    <property type="match status" value="1"/>
</dbReference>
<dbReference type="Proteomes" id="UP001198163">
    <property type="component" value="Unassembled WGS sequence"/>
</dbReference>
<dbReference type="Gene3D" id="3.30.70.580">
    <property type="entry name" value="Pseudouridine synthase I, catalytic domain, N-terminal subdomain"/>
    <property type="match status" value="1"/>
</dbReference>
<dbReference type="InterPro" id="IPR018496">
    <property type="entry name" value="PsdUridine_synth_RsuA/RluB_CS"/>
</dbReference>
<dbReference type="EC" id="5.4.99.-" evidence="4"/>
<dbReference type="InterPro" id="IPR050343">
    <property type="entry name" value="RsuA_PseudoU_synthase"/>
</dbReference>
<evidence type="ECO:0000256" key="4">
    <source>
        <dbReference type="RuleBase" id="RU003887"/>
    </source>
</evidence>
<dbReference type="GO" id="GO:0003723">
    <property type="term" value="F:RNA binding"/>
    <property type="evidence" value="ECO:0007669"/>
    <property type="project" value="UniProtKB-KW"/>
</dbReference>
<dbReference type="SMART" id="SM00363">
    <property type="entry name" value="S4"/>
    <property type="match status" value="1"/>
</dbReference>
<dbReference type="CDD" id="cd00165">
    <property type="entry name" value="S4"/>
    <property type="match status" value="1"/>
</dbReference>
<dbReference type="PROSITE" id="PS50889">
    <property type="entry name" value="S4"/>
    <property type="match status" value="1"/>
</dbReference>
<dbReference type="RefSeq" id="WP_230755265.1">
    <property type="nucleotide sequence ID" value="NZ_JAINWA010000003.1"/>
</dbReference>
<gene>
    <name evidence="6" type="ORF">K7J14_08530</name>
</gene>
<evidence type="ECO:0000259" key="5">
    <source>
        <dbReference type="SMART" id="SM00363"/>
    </source>
</evidence>
<dbReference type="PANTHER" id="PTHR47683">
    <property type="entry name" value="PSEUDOURIDINE SYNTHASE FAMILY PROTEIN-RELATED"/>
    <property type="match status" value="1"/>
</dbReference>
<dbReference type="InterPro" id="IPR002942">
    <property type="entry name" value="S4_RNA-bd"/>
</dbReference>
<accession>A0AAE3JIV9</accession>
<dbReference type="PROSITE" id="PS01149">
    <property type="entry name" value="PSI_RSU"/>
    <property type="match status" value="1"/>
</dbReference>
<keyword evidence="7" id="KW-1185">Reference proteome</keyword>
<evidence type="ECO:0000313" key="7">
    <source>
        <dbReference type="Proteomes" id="UP001198163"/>
    </source>
</evidence>
<feature type="domain" description="RNA-binding S4" evidence="5">
    <location>
        <begin position="15"/>
        <end position="78"/>
    </location>
</feature>
<name>A0AAE3JIV9_9SPIR</name>
<reference evidence="6" key="1">
    <citation type="submission" date="2021-08" db="EMBL/GenBank/DDBJ databases">
        <title>Comparative analyses of Brucepasteria parasyntrophica and Teretinema zuelzerae.</title>
        <authorList>
            <person name="Song Y."/>
            <person name="Brune A."/>
        </authorList>
    </citation>
    <scope>NUCLEOTIDE SEQUENCE</scope>
    <source>
        <strain evidence="6">DSM 1903</strain>
    </source>
</reference>
<organism evidence="6 7">
    <name type="scientific">Teretinema zuelzerae</name>
    <dbReference type="NCBI Taxonomy" id="156"/>
    <lineage>
        <taxon>Bacteria</taxon>
        <taxon>Pseudomonadati</taxon>
        <taxon>Spirochaetota</taxon>
        <taxon>Spirochaetia</taxon>
        <taxon>Spirochaetales</taxon>
        <taxon>Treponemataceae</taxon>
        <taxon>Teretinema</taxon>
    </lineage>
</organism>
<dbReference type="InterPro" id="IPR042092">
    <property type="entry name" value="PsdUridine_s_RsuA/RluB/E/F_cat"/>
</dbReference>
<keyword evidence="2 4" id="KW-0413">Isomerase</keyword>